<evidence type="ECO:0008006" key="3">
    <source>
        <dbReference type="Google" id="ProtNLM"/>
    </source>
</evidence>
<dbReference type="PANTHER" id="PTHR47331:SF5">
    <property type="entry name" value="RIBONUCLEASE H"/>
    <property type="match status" value="1"/>
</dbReference>
<reference evidence="1 2" key="1">
    <citation type="submission" date="2024-04" db="EMBL/GenBank/DDBJ databases">
        <authorList>
            <person name="Rising A."/>
            <person name="Reimegard J."/>
            <person name="Sonavane S."/>
            <person name="Akerstrom W."/>
            <person name="Nylinder S."/>
            <person name="Hedman E."/>
            <person name="Kallberg Y."/>
        </authorList>
    </citation>
    <scope>NUCLEOTIDE SEQUENCE [LARGE SCALE GENOMIC DNA]</scope>
</reference>
<dbReference type="Proteomes" id="UP001497382">
    <property type="component" value="Unassembled WGS sequence"/>
</dbReference>
<sequence>MDNRTNKKVPSFGEFKTFLGNRASALSSLALRQKEKAGVNTEIGVNRNKKTNKSVYSSRIISNLCVFCKSNSHFGLFECSSFSELPLKEKWDVVIKNKLCANCLKTNKTHTVAKCRAGNCKICSQSHNTLLCSKQLNEINPETQAEYENTSNIISINTIVPATQCVLLPTAIVHVQDINGSLQKCRLLIDSASQGSFIRQSCVNLLKLKRNHSNVLVDGLSSKNVGRVAGSVQLKITSLYYNNATITADALILPKITCDLPQFQVDAPVLKALKHLHLADVNCLQPGPIDILLGADVVGEIMLNGRVTVPGHSLTALESIFGWVILGKTRNASQSIISNHVSYNAVEYQLDKFWELESITETKTYTEEETACENYFKHTHTHTQTFSRDSPGRFIVKFPFRESGEELGSSRDIAVHRLQQVEHRFTTEINLSN</sequence>
<proteinExistence type="predicted"/>
<name>A0AAV2APM0_9ARAC</name>
<dbReference type="EMBL" id="CAXIEN010000192">
    <property type="protein sequence ID" value="CAL1285546.1"/>
    <property type="molecule type" value="Genomic_DNA"/>
</dbReference>
<dbReference type="Gene3D" id="2.40.70.10">
    <property type="entry name" value="Acid Proteases"/>
    <property type="match status" value="1"/>
</dbReference>
<dbReference type="PANTHER" id="PTHR47331">
    <property type="entry name" value="PHD-TYPE DOMAIN-CONTAINING PROTEIN"/>
    <property type="match status" value="1"/>
</dbReference>
<comment type="caution">
    <text evidence="1">The sequence shown here is derived from an EMBL/GenBank/DDBJ whole genome shotgun (WGS) entry which is preliminary data.</text>
</comment>
<dbReference type="InterPro" id="IPR021109">
    <property type="entry name" value="Peptidase_aspartic_dom_sf"/>
</dbReference>
<dbReference type="AlphaFoldDB" id="A0AAV2APM0"/>
<evidence type="ECO:0000313" key="1">
    <source>
        <dbReference type="EMBL" id="CAL1285546.1"/>
    </source>
</evidence>
<gene>
    <name evidence="1" type="ORF">LARSCL_LOCUS13771</name>
</gene>
<organism evidence="1 2">
    <name type="scientific">Larinioides sclopetarius</name>
    <dbReference type="NCBI Taxonomy" id="280406"/>
    <lineage>
        <taxon>Eukaryota</taxon>
        <taxon>Metazoa</taxon>
        <taxon>Ecdysozoa</taxon>
        <taxon>Arthropoda</taxon>
        <taxon>Chelicerata</taxon>
        <taxon>Arachnida</taxon>
        <taxon>Araneae</taxon>
        <taxon>Araneomorphae</taxon>
        <taxon>Entelegynae</taxon>
        <taxon>Araneoidea</taxon>
        <taxon>Araneidae</taxon>
        <taxon>Larinioides</taxon>
    </lineage>
</organism>
<keyword evidence="2" id="KW-1185">Reference proteome</keyword>
<evidence type="ECO:0000313" key="2">
    <source>
        <dbReference type="Proteomes" id="UP001497382"/>
    </source>
</evidence>
<protein>
    <recommendedName>
        <fullName evidence="3">Peptidase aspartic putative domain-containing protein</fullName>
    </recommendedName>
</protein>
<accession>A0AAV2APM0</accession>